<name>A0A8S9XHZ5_APOLU</name>
<feature type="domain" description="PAZ" evidence="9">
    <location>
        <begin position="321"/>
        <end position="434"/>
    </location>
</feature>
<dbReference type="SUPFAM" id="SSF101690">
    <property type="entry name" value="PAZ domain"/>
    <property type="match status" value="1"/>
</dbReference>
<dbReference type="GO" id="GO:0003723">
    <property type="term" value="F:RNA binding"/>
    <property type="evidence" value="ECO:0007669"/>
    <property type="project" value="UniProtKB-KW"/>
</dbReference>
<keyword evidence="12" id="KW-1185">Reference proteome</keyword>
<gene>
    <name evidence="11" type="ORF">GE061_017081</name>
</gene>
<proteinExistence type="inferred from homology"/>
<keyword evidence="5" id="KW-0694">RNA-binding</keyword>
<dbReference type="InterPro" id="IPR003165">
    <property type="entry name" value="Piwi"/>
</dbReference>
<dbReference type="CDD" id="cd02845">
    <property type="entry name" value="PAZ_piwi_like"/>
    <property type="match status" value="1"/>
</dbReference>
<dbReference type="AlphaFoldDB" id="A0A8S9XHZ5"/>
<evidence type="ECO:0000259" key="10">
    <source>
        <dbReference type="PROSITE" id="PS50822"/>
    </source>
</evidence>
<feature type="compositionally biased region" description="Polar residues" evidence="8">
    <location>
        <begin position="55"/>
        <end position="76"/>
    </location>
</feature>
<evidence type="ECO:0000256" key="8">
    <source>
        <dbReference type="SAM" id="MobiDB-lite"/>
    </source>
</evidence>
<comment type="caution">
    <text evidence="11">The sequence shown here is derived from an EMBL/GenBank/DDBJ whole genome shotgun (WGS) entry which is preliminary data.</text>
</comment>
<evidence type="ECO:0000256" key="3">
    <source>
        <dbReference type="ARBA" id="ARBA00022490"/>
    </source>
</evidence>
<feature type="compositionally biased region" description="Gly residues" evidence="8">
    <location>
        <begin position="77"/>
        <end position="88"/>
    </location>
</feature>
<evidence type="ECO:0000256" key="2">
    <source>
        <dbReference type="ARBA" id="ARBA00022473"/>
    </source>
</evidence>
<keyword evidence="4" id="KW-0221">Differentiation</keyword>
<dbReference type="PANTHER" id="PTHR22891">
    <property type="entry name" value="EUKARYOTIC TRANSLATION INITIATION FACTOR 2C"/>
    <property type="match status" value="1"/>
</dbReference>
<dbReference type="Gene3D" id="3.40.50.2300">
    <property type="match status" value="1"/>
</dbReference>
<dbReference type="CDD" id="cd04658">
    <property type="entry name" value="Piwi_piwi-like_Euk"/>
    <property type="match status" value="1"/>
</dbReference>
<organism evidence="11 12">
    <name type="scientific">Apolygus lucorum</name>
    <name type="common">Small green plant bug</name>
    <name type="synonym">Lygocoris lucorum</name>
    <dbReference type="NCBI Taxonomy" id="248454"/>
    <lineage>
        <taxon>Eukaryota</taxon>
        <taxon>Metazoa</taxon>
        <taxon>Ecdysozoa</taxon>
        <taxon>Arthropoda</taxon>
        <taxon>Hexapoda</taxon>
        <taxon>Insecta</taxon>
        <taxon>Pterygota</taxon>
        <taxon>Neoptera</taxon>
        <taxon>Paraneoptera</taxon>
        <taxon>Hemiptera</taxon>
        <taxon>Heteroptera</taxon>
        <taxon>Panheteroptera</taxon>
        <taxon>Cimicomorpha</taxon>
        <taxon>Miridae</taxon>
        <taxon>Mirini</taxon>
        <taxon>Apolygus</taxon>
    </lineage>
</organism>
<evidence type="ECO:0000259" key="9">
    <source>
        <dbReference type="PROSITE" id="PS50821"/>
    </source>
</evidence>
<dbReference type="SUPFAM" id="SSF53098">
    <property type="entry name" value="Ribonuclease H-like"/>
    <property type="match status" value="1"/>
</dbReference>
<keyword evidence="6" id="KW-0943">RNA-mediated gene silencing</keyword>
<dbReference type="GO" id="GO:0005737">
    <property type="term" value="C:cytoplasm"/>
    <property type="evidence" value="ECO:0007669"/>
    <property type="project" value="UniProtKB-SubCell"/>
</dbReference>
<dbReference type="InterPro" id="IPR036085">
    <property type="entry name" value="PAZ_dom_sf"/>
</dbReference>
<dbReference type="Gene3D" id="3.30.420.10">
    <property type="entry name" value="Ribonuclease H-like superfamily/Ribonuclease H"/>
    <property type="match status" value="1"/>
</dbReference>
<dbReference type="Pfam" id="PF23278">
    <property type="entry name" value="Piwi_N"/>
    <property type="match status" value="1"/>
</dbReference>
<dbReference type="SMART" id="SM00949">
    <property type="entry name" value="PAZ"/>
    <property type="match status" value="1"/>
</dbReference>
<dbReference type="Pfam" id="PF02170">
    <property type="entry name" value="PAZ"/>
    <property type="match status" value="1"/>
</dbReference>
<dbReference type="Proteomes" id="UP000466442">
    <property type="component" value="Unassembled WGS sequence"/>
</dbReference>
<evidence type="ECO:0000256" key="5">
    <source>
        <dbReference type="ARBA" id="ARBA00022884"/>
    </source>
</evidence>
<evidence type="ECO:0000313" key="11">
    <source>
        <dbReference type="EMBL" id="KAF6208623.1"/>
    </source>
</evidence>
<dbReference type="PROSITE" id="PS50822">
    <property type="entry name" value="PIWI"/>
    <property type="match status" value="1"/>
</dbReference>
<sequence>MSNLPNRVGRGEALKRLLREQYGQNGTPDESTEGNPPKSVGGRGALLFKNPPINGASNNTVHSNGAKYTNGAHETNGTGGHSLAGGGRAKLFQRATSDGRNSQASVINGSSKAGSVSKGQTSRIEDRLSSLGLGDEDSERDNSPVICKGTSGDQYTMVTNYFRLETEAGKGIYMYEVLFYPEIDSLNLRKKIVNQLSDVLQETRSFDGRILYLPFELDQKVTEIPCKTHDGSAVKVVLTLRKKMRMGDVEAVHLYNIIFRRIMNILELVLDGGKFTDPKAAQVIPEHKLEVWPGFVTAVQEYEGGVMLLCNSSYRVLQKITVYDLMTDLISVAGDRTDEWKGNLTNMMTNQTVLTRYNNKSYRIDEVVYDASPMDTFMRQGEPITYYDYYLRHYDIKIRDKGQPLLRGIQKAKIKGREFTECIDLIPELCHLSGITDAMRNDNKVMKAIINYSRISPKQRQQALERFLKRIHSDPHANQLLSNWGLRLAEKNLKLPGRLLHPEPIIFGSNVQHLNEDYQCDWNRTASSNPVLSAVALNSWVILCTTRDSSVAKAFVSMCMQVGKRMDIGIQPARIIELKNDNTQSYLQELRNLRNHQIQLAFILMPIARSDKYSAIKKVCCIDNPLPSQVAITRTLRNPDRLRSVTQKIVLQMNCKLGGTLWQVKVPIKNTMVIGLDTYHDPTRRSNSVGAVVASMNASLTRWYSTIYRQSEGIELISGLETAVLRCLMNHHEVTGAYPNQLVIFRDGLGDGQLDTCKEFEVKQIVRACMKINLDYKPNMLFVVVQKRIQTRLFFEEGNGGLINPPPGSIMDHTITRRDKFDFFLVSQNIRQGTVTPTHYVVVENTTTMDPDKVQRLTYKMTHLYYNWCGTIRVPAPCQYAHKLAYLVGEHLHKEADVSLNDKLFYL</sequence>
<feature type="region of interest" description="Disordered" evidence="8">
    <location>
        <begin position="1"/>
        <end position="124"/>
    </location>
</feature>
<feature type="compositionally biased region" description="Polar residues" evidence="8">
    <location>
        <begin position="94"/>
        <end position="122"/>
    </location>
</feature>
<feature type="compositionally biased region" description="Basic and acidic residues" evidence="8">
    <location>
        <begin position="9"/>
        <end position="19"/>
    </location>
</feature>
<dbReference type="EMBL" id="WIXP02000007">
    <property type="protein sequence ID" value="KAF6208623.1"/>
    <property type="molecule type" value="Genomic_DNA"/>
</dbReference>
<dbReference type="GO" id="GO:0030154">
    <property type="term" value="P:cell differentiation"/>
    <property type="evidence" value="ECO:0007669"/>
    <property type="project" value="UniProtKB-KW"/>
</dbReference>
<dbReference type="FunFam" id="3.30.420.10:FF:000014">
    <property type="entry name" value="Piwi-like RNA-mediated gene silencing 1"/>
    <property type="match status" value="1"/>
</dbReference>
<comment type="subcellular location">
    <subcellularLocation>
        <location evidence="1">Cytoplasm</location>
    </subcellularLocation>
</comment>
<protein>
    <recommendedName>
        <fullName evidence="13">Piwi-like protein 1</fullName>
    </recommendedName>
</protein>
<dbReference type="InterPro" id="IPR003100">
    <property type="entry name" value="PAZ_dom"/>
</dbReference>
<dbReference type="InterPro" id="IPR036397">
    <property type="entry name" value="RNaseH_sf"/>
</dbReference>
<accession>A0A8S9XHZ5</accession>
<dbReference type="Pfam" id="PF02171">
    <property type="entry name" value="Piwi"/>
    <property type="match status" value="1"/>
</dbReference>
<dbReference type="Gene3D" id="2.170.260.10">
    <property type="entry name" value="paz domain"/>
    <property type="match status" value="1"/>
</dbReference>
<comment type="similarity">
    <text evidence="7">Belongs to the argonaute family. Piwi subfamily.</text>
</comment>
<keyword evidence="3" id="KW-0963">Cytoplasm</keyword>
<dbReference type="FunFam" id="2.170.260.10:FF:000003">
    <property type="entry name" value="Piwi-like RNA-mediated gene silencing 2"/>
    <property type="match status" value="1"/>
</dbReference>
<dbReference type="OrthoDB" id="445936at2759"/>
<dbReference type="SMART" id="SM00950">
    <property type="entry name" value="Piwi"/>
    <property type="match status" value="1"/>
</dbReference>
<reference evidence="11" key="1">
    <citation type="journal article" date="2021" name="Mol. Ecol. Resour.">
        <title>Apolygus lucorum genome provides insights into omnivorousness and mesophyll feeding.</title>
        <authorList>
            <person name="Liu Y."/>
            <person name="Liu H."/>
            <person name="Wang H."/>
            <person name="Huang T."/>
            <person name="Liu B."/>
            <person name="Yang B."/>
            <person name="Yin L."/>
            <person name="Li B."/>
            <person name="Zhang Y."/>
            <person name="Zhang S."/>
            <person name="Jiang F."/>
            <person name="Zhang X."/>
            <person name="Ren Y."/>
            <person name="Wang B."/>
            <person name="Wang S."/>
            <person name="Lu Y."/>
            <person name="Wu K."/>
            <person name="Fan W."/>
            <person name="Wang G."/>
        </authorList>
    </citation>
    <scope>NUCLEOTIDE SEQUENCE</scope>
    <source>
        <strain evidence="11">12Hb</strain>
    </source>
</reference>
<dbReference type="GO" id="GO:0140965">
    <property type="term" value="P:secondary piRNA processing"/>
    <property type="evidence" value="ECO:0007669"/>
    <property type="project" value="UniProtKB-ARBA"/>
</dbReference>
<evidence type="ECO:0000256" key="6">
    <source>
        <dbReference type="ARBA" id="ARBA00023158"/>
    </source>
</evidence>
<evidence type="ECO:0008006" key="13">
    <source>
        <dbReference type="Google" id="ProtNLM"/>
    </source>
</evidence>
<evidence type="ECO:0000256" key="4">
    <source>
        <dbReference type="ARBA" id="ARBA00022782"/>
    </source>
</evidence>
<feature type="domain" description="Piwi" evidence="10">
    <location>
        <begin position="600"/>
        <end position="893"/>
    </location>
</feature>
<dbReference type="PROSITE" id="PS50821">
    <property type="entry name" value="PAZ"/>
    <property type="match status" value="1"/>
</dbReference>
<evidence type="ECO:0000256" key="1">
    <source>
        <dbReference type="ARBA" id="ARBA00004496"/>
    </source>
</evidence>
<keyword evidence="2" id="KW-0217">Developmental protein</keyword>
<evidence type="ECO:0000256" key="7">
    <source>
        <dbReference type="ARBA" id="ARBA00038291"/>
    </source>
</evidence>
<dbReference type="InterPro" id="IPR012337">
    <property type="entry name" value="RNaseH-like_sf"/>
</dbReference>
<evidence type="ECO:0000313" key="12">
    <source>
        <dbReference type="Proteomes" id="UP000466442"/>
    </source>
</evidence>